<dbReference type="PANTHER" id="PTHR43401:SF5">
    <property type="entry name" value="ALCOHOL DEHYDROGENASE-RELATED"/>
    <property type="match status" value="1"/>
</dbReference>
<keyword evidence="2 5" id="KW-0479">Metal-binding</keyword>
<evidence type="ECO:0000256" key="3">
    <source>
        <dbReference type="ARBA" id="ARBA00022833"/>
    </source>
</evidence>
<organism evidence="7 8">
    <name type="scientific">Ornithinibacter aureus</name>
    <dbReference type="NCBI Taxonomy" id="622664"/>
    <lineage>
        <taxon>Bacteria</taxon>
        <taxon>Bacillati</taxon>
        <taxon>Actinomycetota</taxon>
        <taxon>Actinomycetes</taxon>
        <taxon>Micrococcales</taxon>
        <taxon>Intrasporangiaceae</taxon>
        <taxon>Ornithinibacter</taxon>
    </lineage>
</organism>
<keyword evidence="4" id="KW-0560">Oxidoreductase</keyword>
<comment type="similarity">
    <text evidence="5">Belongs to the zinc-containing alcohol dehydrogenase family.</text>
</comment>
<protein>
    <submittedName>
        <fullName evidence="7">Alcohol dehydrogenase catalytic domain-containing protein</fullName>
    </submittedName>
</protein>
<dbReference type="InterPro" id="IPR011032">
    <property type="entry name" value="GroES-like_sf"/>
</dbReference>
<evidence type="ECO:0000256" key="1">
    <source>
        <dbReference type="ARBA" id="ARBA00001947"/>
    </source>
</evidence>
<evidence type="ECO:0000313" key="7">
    <source>
        <dbReference type="EMBL" id="GAA4398605.1"/>
    </source>
</evidence>
<dbReference type="Pfam" id="PF08240">
    <property type="entry name" value="ADH_N"/>
    <property type="match status" value="1"/>
</dbReference>
<evidence type="ECO:0000313" key="8">
    <source>
        <dbReference type="Proteomes" id="UP001500390"/>
    </source>
</evidence>
<reference evidence="8" key="1">
    <citation type="journal article" date="2019" name="Int. J. Syst. Evol. Microbiol.">
        <title>The Global Catalogue of Microorganisms (GCM) 10K type strain sequencing project: providing services to taxonomists for standard genome sequencing and annotation.</title>
        <authorList>
            <consortium name="The Broad Institute Genomics Platform"/>
            <consortium name="The Broad Institute Genome Sequencing Center for Infectious Disease"/>
            <person name="Wu L."/>
            <person name="Ma J."/>
        </authorList>
    </citation>
    <scope>NUCLEOTIDE SEQUENCE [LARGE SCALE GENOMIC DNA]</scope>
    <source>
        <strain evidence="8">JCM 17738</strain>
    </source>
</reference>
<evidence type="ECO:0000259" key="6">
    <source>
        <dbReference type="SMART" id="SM00829"/>
    </source>
</evidence>
<dbReference type="EMBL" id="BAABFX010000032">
    <property type="protein sequence ID" value="GAA4398605.1"/>
    <property type="molecule type" value="Genomic_DNA"/>
</dbReference>
<dbReference type="InterPro" id="IPR050129">
    <property type="entry name" value="Zn_alcohol_dh"/>
</dbReference>
<dbReference type="InterPro" id="IPR013154">
    <property type="entry name" value="ADH-like_N"/>
</dbReference>
<accession>A0ABP8JZZ7</accession>
<dbReference type="PRINTS" id="PR00411">
    <property type="entry name" value="PNDRDTASEI"/>
</dbReference>
<dbReference type="Pfam" id="PF00107">
    <property type="entry name" value="ADH_zinc_N"/>
    <property type="match status" value="1"/>
</dbReference>
<evidence type="ECO:0000256" key="2">
    <source>
        <dbReference type="ARBA" id="ARBA00022723"/>
    </source>
</evidence>
<dbReference type="SUPFAM" id="SSF51735">
    <property type="entry name" value="NAD(P)-binding Rossmann-fold domains"/>
    <property type="match status" value="1"/>
</dbReference>
<dbReference type="SMART" id="SM00829">
    <property type="entry name" value="PKS_ER"/>
    <property type="match status" value="1"/>
</dbReference>
<comment type="caution">
    <text evidence="7">The sequence shown here is derived from an EMBL/GenBank/DDBJ whole genome shotgun (WGS) entry which is preliminary data.</text>
</comment>
<evidence type="ECO:0000256" key="4">
    <source>
        <dbReference type="ARBA" id="ARBA00023002"/>
    </source>
</evidence>
<keyword evidence="8" id="KW-1185">Reference proteome</keyword>
<dbReference type="InterPro" id="IPR020843">
    <property type="entry name" value="ER"/>
</dbReference>
<sequence length="351" mass="35234">MRALTYAAFGATPVVTTLPDPVAPPGGAVVRVTASGLCRSDWHGWMGHDSDIATFPHTPGHEFAGVVEAVGEGVDAGWLGRAVTAPFVFACGACAVCDAGAGQVCPNQRQPGFTDPGSFAELVVVHAAATNLVALPEGLDPAMAAGLGCRVATAYRAVAARANVLGGESVVVIGAGGVGLAAVAVARSRGARVCAVDVSAASLDRALDQGADEVVDASIGPDKVVAAVAHWSGGGADVSIDALGSPEACRTGILSLARRGRHVQVGLLPPAAGRADIPMERVIGWELDVLGSHGMAAADYPALLDDIASRRLDLRAMIAPGEPLGLEDAGSALVAMGSTPSRGIVLIDPTR</sequence>
<dbReference type="Gene3D" id="3.90.180.10">
    <property type="entry name" value="Medium-chain alcohol dehydrogenases, catalytic domain"/>
    <property type="match status" value="1"/>
</dbReference>
<proteinExistence type="inferred from homology"/>
<dbReference type="Proteomes" id="UP001500390">
    <property type="component" value="Unassembled WGS sequence"/>
</dbReference>
<dbReference type="RefSeq" id="WP_159901896.1">
    <property type="nucleotide sequence ID" value="NZ_BAABFX010000032.1"/>
</dbReference>
<dbReference type="InterPro" id="IPR002328">
    <property type="entry name" value="ADH_Zn_CS"/>
</dbReference>
<feature type="domain" description="Enoyl reductase (ER)" evidence="6">
    <location>
        <begin position="10"/>
        <end position="347"/>
    </location>
</feature>
<dbReference type="PROSITE" id="PS00059">
    <property type="entry name" value="ADH_ZINC"/>
    <property type="match status" value="1"/>
</dbReference>
<dbReference type="PANTHER" id="PTHR43401">
    <property type="entry name" value="L-THREONINE 3-DEHYDROGENASE"/>
    <property type="match status" value="1"/>
</dbReference>
<keyword evidence="3 5" id="KW-0862">Zinc</keyword>
<gene>
    <name evidence="7" type="ORF">GCM10023153_23700</name>
</gene>
<dbReference type="InterPro" id="IPR013149">
    <property type="entry name" value="ADH-like_C"/>
</dbReference>
<comment type="cofactor">
    <cofactor evidence="1 5">
        <name>Zn(2+)</name>
        <dbReference type="ChEBI" id="CHEBI:29105"/>
    </cofactor>
</comment>
<dbReference type="SUPFAM" id="SSF50129">
    <property type="entry name" value="GroES-like"/>
    <property type="match status" value="1"/>
</dbReference>
<evidence type="ECO:0000256" key="5">
    <source>
        <dbReference type="RuleBase" id="RU361277"/>
    </source>
</evidence>
<name>A0ABP8JZZ7_9MICO</name>
<dbReference type="InterPro" id="IPR036291">
    <property type="entry name" value="NAD(P)-bd_dom_sf"/>
</dbReference>